<comment type="caution">
    <text evidence="2">The sequence shown here is derived from an EMBL/GenBank/DDBJ whole genome shotgun (WGS) entry which is preliminary data.</text>
</comment>
<gene>
    <name evidence="2" type="ORF">G6047_07220</name>
</gene>
<dbReference type="InterPro" id="IPR021953">
    <property type="entry name" value="DUF3570"/>
</dbReference>
<keyword evidence="3" id="KW-1185">Reference proteome</keyword>
<organism evidence="2 3">
    <name type="scientific">Flavobacterium silvaticum</name>
    <dbReference type="NCBI Taxonomy" id="1852020"/>
    <lineage>
        <taxon>Bacteria</taxon>
        <taxon>Pseudomonadati</taxon>
        <taxon>Bacteroidota</taxon>
        <taxon>Flavobacteriia</taxon>
        <taxon>Flavobacteriales</taxon>
        <taxon>Flavobacteriaceae</taxon>
        <taxon>Flavobacterium</taxon>
    </lineage>
</organism>
<dbReference type="Proteomes" id="UP000712080">
    <property type="component" value="Unassembled WGS sequence"/>
</dbReference>
<reference evidence="2" key="1">
    <citation type="submission" date="2020-02" db="EMBL/GenBank/DDBJ databases">
        <title>Flavobacterium sp. genome.</title>
        <authorList>
            <person name="Jung H.S."/>
            <person name="Baek J.H."/>
            <person name="Jeon C.O."/>
        </authorList>
    </citation>
    <scope>NUCLEOTIDE SEQUENCE</scope>
    <source>
        <strain evidence="2">SE-s28</strain>
    </source>
</reference>
<evidence type="ECO:0000313" key="3">
    <source>
        <dbReference type="Proteomes" id="UP000712080"/>
    </source>
</evidence>
<dbReference type="EMBL" id="JAAMPU010000103">
    <property type="protein sequence ID" value="NMH27816.1"/>
    <property type="molecule type" value="Genomic_DNA"/>
</dbReference>
<feature type="compositionally biased region" description="Acidic residues" evidence="1">
    <location>
        <begin position="123"/>
        <end position="132"/>
    </location>
</feature>
<name>A0A972FZU7_9FLAO</name>
<sequence length="490" mass="55911">MQLNYFYYLLILFTVGANSQQDSTVVFKKRVLETTEVELLGSYYKQEGVHSAVGGGLGTEELTDATSDIVISVPLNDDDVLTFNAGFSAYTSASSGNINPFFTDGTNMNPTGASRRMYSANRDDDDDYEGSEDGSLPYGSPWIQSTGASNKDVLVSGRLGYSHSSDDRNSVYRAHVSASTEYDYGSFGFGVGYTRLFNEKNSELSFDASAYLDKWKPIYPTELHEYATYGSNFLDSGYFNGVTVYDQNGEANRDYFPINFTEFDAKNRNSYSFSIGFSQILTKKIQASVFVDILYQQGLLSTPYHRIYFADRANYYIGKVRYIPVYDSSQNLGVYRLADDVERLPDTRFKLPVGLRMNWYATDFLILRGYYRFYFDDWGILSHTASVELPLRLSQSFTFSPMYRFYTQSKSDYFAAADRHFSFEQYYTSDYDLSSFDSHQLGCGLTYTDIFQKFKIAHLGLKNIDLRYQHYERNDGLSADIMTLALKFIH</sequence>
<protein>
    <submittedName>
        <fullName evidence="2">DUF3570 domain-containing protein</fullName>
    </submittedName>
</protein>
<feature type="region of interest" description="Disordered" evidence="1">
    <location>
        <begin position="112"/>
        <end position="141"/>
    </location>
</feature>
<dbReference type="Pfam" id="PF12094">
    <property type="entry name" value="DUF3570"/>
    <property type="match status" value="1"/>
</dbReference>
<evidence type="ECO:0000256" key="1">
    <source>
        <dbReference type="SAM" id="MobiDB-lite"/>
    </source>
</evidence>
<dbReference type="RefSeq" id="WP_169526840.1">
    <property type="nucleotide sequence ID" value="NZ_JAAMPU010000103.1"/>
</dbReference>
<evidence type="ECO:0000313" key="2">
    <source>
        <dbReference type="EMBL" id="NMH27816.1"/>
    </source>
</evidence>
<dbReference type="AlphaFoldDB" id="A0A972FZU7"/>
<proteinExistence type="predicted"/>
<accession>A0A972FZU7</accession>